<dbReference type="PANTHER" id="PTHR21654">
    <property type="entry name" value="FI21293P1"/>
    <property type="match status" value="1"/>
</dbReference>
<evidence type="ECO:0000256" key="1">
    <source>
        <dbReference type="ARBA" id="ARBA00004123"/>
    </source>
</evidence>
<dbReference type="PANTHER" id="PTHR21654:SF63">
    <property type="entry name" value="MYB-LIKE DOMAIN-CONTAINING PROTEIN"/>
    <property type="match status" value="1"/>
</dbReference>
<dbReference type="Gene3D" id="1.10.10.60">
    <property type="entry name" value="Homeodomain-like"/>
    <property type="match status" value="1"/>
</dbReference>
<evidence type="ECO:0000256" key="4">
    <source>
        <dbReference type="ARBA" id="ARBA00023163"/>
    </source>
</evidence>
<dbReference type="EMBL" id="OZ021737">
    <property type="protein sequence ID" value="CAK9316983.1"/>
    <property type="molecule type" value="Genomic_DNA"/>
</dbReference>
<keyword evidence="5" id="KW-0539">Nucleus</keyword>
<gene>
    <name evidence="8" type="ORF">CITCOLO1_LOCUS8869</name>
</gene>
<protein>
    <recommendedName>
        <fullName evidence="7">Myb-like domain-containing protein</fullName>
    </recommendedName>
</protein>
<keyword evidence="3" id="KW-0238">DNA-binding</keyword>
<feature type="region of interest" description="Disordered" evidence="6">
    <location>
        <begin position="235"/>
        <end position="267"/>
    </location>
</feature>
<sequence>MSEKFTHPDLQQLMADKPNFPTTAPQTLNSFLLHHSHLTRGFSPAPPAPPLPKFQPLQLVLTDPTGLPDELLHFGCSDNSTTAGGVGSSTGTATASSAPFLRRNKLIMDSEWCPYGNDVVGGSISGANSRWPRQETLTLLEIRSRLDSKFKESNQKGPLWDQVSRMMAEEYGYKRSGKKCKEKFDNLYKYYKKTKEGKTGRHDGKHYRFFRQLEAIYGQSNDQLSSPIIESNFYRNSATGSETPPPGKFPGENHQEPPINNHQEAGGMSLSFSISSDFETSSSGNYHDDDLSAIAFMMKQRKVEKSRENDMSKGEGGVNKLGGSWREEVEKMVDMKLSRLMEVQENWMEKIMASVEDGDKERIVKEEEWRKQEVARFDHEMREFCARERDWLHARELAFMEIVKKFAGKG</sequence>
<dbReference type="CDD" id="cd12203">
    <property type="entry name" value="GT1"/>
    <property type="match status" value="1"/>
</dbReference>
<keyword evidence="4" id="KW-0804">Transcription</keyword>
<dbReference type="Proteomes" id="UP001642487">
    <property type="component" value="Chromosome 3"/>
</dbReference>
<feature type="domain" description="Myb-like" evidence="7">
    <location>
        <begin position="129"/>
        <end position="188"/>
    </location>
</feature>
<evidence type="ECO:0000313" key="8">
    <source>
        <dbReference type="EMBL" id="CAK9316983.1"/>
    </source>
</evidence>
<proteinExistence type="predicted"/>
<comment type="subcellular location">
    <subcellularLocation>
        <location evidence="1">Nucleus</location>
    </subcellularLocation>
</comment>
<evidence type="ECO:0000256" key="6">
    <source>
        <dbReference type="SAM" id="MobiDB-lite"/>
    </source>
</evidence>
<name>A0ABP0Y929_9ROSI</name>
<evidence type="ECO:0000256" key="2">
    <source>
        <dbReference type="ARBA" id="ARBA00023015"/>
    </source>
</evidence>
<evidence type="ECO:0000259" key="7">
    <source>
        <dbReference type="PROSITE" id="PS50090"/>
    </source>
</evidence>
<dbReference type="InterPro" id="IPR001005">
    <property type="entry name" value="SANT/Myb"/>
</dbReference>
<reference evidence="8 9" key="1">
    <citation type="submission" date="2024-03" db="EMBL/GenBank/DDBJ databases">
        <authorList>
            <person name="Gkanogiannis A."/>
            <person name="Becerra Lopez-Lavalle L."/>
        </authorList>
    </citation>
    <scope>NUCLEOTIDE SEQUENCE [LARGE SCALE GENOMIC DNA]</scope>
</reference>
<evidence type="ECO:0000256" key="5">
    <source>
        <dbReference type="ARBA" id="ARBA00023242"/>
    </source>
</evidence>
<evidence type="ECO:0000313" key="9">
    <source>
        <dbReference type="Proteomes" id="UP001642487"/>
    </source>
</evidence>
<keyword evidence="9" id="KW-1185">Reference proteome</keyword>
<accession>A0ABP0Y929</accession>
<dbReference type="InterPro" id="IPR044822">
    <property type="entry name" value="Myb_DNA-bind_4"/>
</dbReference>
<organism evidence="8 9">
    <name type="scientific">Citrullus colocynthis</name>
    <name type="common">colocynth</name>
    <dbReference type="NCBI Taxonomy" id="252529"/>
    <lineage>
        <taxon>Eukaryota</taxon>
        <taxon>Viridiplantae</taxon>
        <taxon>Streptophyta</taxon>
        <taxon>Embryophyta</taxon>
        <taxon>Tracheophyta</taxon>
        <taxon>Spermatophyta</taxon>
        <taxon>Magnoliopsida</taxon>
        <taxon>eudicotyledons</taxon>
        <taxon>Gunneridae</taxon>
        <taxon>Pentapetalae</taxon>
        <taxon>rosids</taxon>
        <taxon>fabids</taxon>
        <taxon>Cucurbitales</taxon>
        <taxon>Cucurbitaceae</taxon>
        <taxon>Benincaseae</taxon>
        <taxon>Citrullus</taxon>
    </lineage>
</organism>
<evidence type="ECO:0000256" key="3">
    <source>
        <dbReference type="ARBA" id="ARBA00023125"/>
    </source>
</evidence>
<dbReference type="PROSITE" id="PS50090">
    <property type="entry name" value="MYB_LIKE"/>
    <property type="match status" value="1"/>
</dbReference>
<dbReference type="Pfam" id="PF13837">
    <property type="entry name" value="Myb_DNA-bind_4"/>
    <property type="match status" value="1"/>
</dbReference>
<keyword evidence="2" id="KW-0805">Transcription regulation</keyword>